<accession>A0A0A9HR22</accession>
<protein>
    <submittedName>
        <fullName evidence="1">U520, putative</fullName>
    </submittedName>
</protein>
<reference evidence="1" key="1">
    <citation type="submission" date="2014-09" db="EMBL/GenBank/DDBJ databases">
        <authorList>
            <person name="Magalhaes I.L.F."/>
            <person name="Oliveira U."/>
            <person name="Santos F.R."/>
            <person name="Vidigal T.H.D.A."/>
            <person name="Brescovit A.D."/>
            <person name="Santos A.J."/>
        </authorList>
    </citation>
    <scope>NUCLEOTIDE SEQUENCE</scope>
    <source>
        <tissue evidence="1">Shoot tissue taken approximately 20 cm above the soil surface</tissue>
    </source>
</reference>
<evidence type="ECO:0000313" key="1">
    <source>
        <dbReference type="EMBL" id="JAE37351.1"/>
    </source>
</evidence>
<organism evidence="1">
    <name type="scientific">Arundo donax</name>
    <name type="common">Giant reed</name>
    <name type="synonym">Donax arundinaceus</name>
    <dbReference type="NCBI Taxonomy" id="35708"/>
    <lineage>
        <taxon>Eukaryota</taxon>
        <taxon>Viridiplantae</taxon>
        <taxon>Streptophyta</taxon>
        <taxon>Embryophyta</taxon>
        <taxon>Tracheophyta</taxon>
        <taxon>Spermatophyta</taxon>
        <taxon>Magnoliopsida</taxon>
        <taxon>Liliopsida</taxon>
        <taxon>Poales</taxon>
        <taxon>Poaceae</taxon>
        <taxon>PACMAD clade</taxon>
        <taxon>Arundinoideae</taxon>
        <taxon>Arundineae</taxon>
        <taxon>Arundo</taxon>
    </lineage>
</organism>
<reference evidence="1" key="2">
    <citation type="journal article" date="2015" name="Data Brief">
        <title>Shoot transcriptome of the giant reed, Arundo donax.</title>
        <authorList>
            <person name="Barrero R.A."/>
            <person name="Guerrero F.D."/>
            <person name="Moolhuijzen P."/>
            <person name="Goolsby J.A."/>
            <person name="Tidwell J."/>
            <person name="Bellgard S.E."/>
            <person name="Bellgard M.I."/>
        </authorList>
    </citation>
    <scope>NUCLEOTIDE SEQUENCE</scope>
    <source>
        <tissue evidence="1">Shoot tissue taken approximately 20 cm above the soil surface</tissue>
    </source>
</reference>
<dbReference type="AlphaFoldDB" id="A0A0A9HR22"/>
<dbReference type="EMBL" id="GBRH01160545">
    <property type="protein sequence ID" value="JAE37351.1"/>
    <property type="molecule type" value="Transcribed_RNA"/>
</dbReference>
<sequence>MIFHSISPKPTPFSPIHQDFLWNTMKLTREFGHSTFVYRPSCKDSEPSPLVEPTLSSKLSQIVSVRDGQHSV</sequence>
<name>A0A0A9HR22_ARUDO</name>
<proteinExistence type="predicted"/>